<feature type="region of interest" description="Disordered" evidence="1">
    <location>
        <begin position="41"/>
        <end position="63"/>
    </location>
</feature>
<reference evidence="2 3" key="1">
    <citation type="submission" date="2019-02" db="EMBL/GenBank/DDBJ databases">
        <title>Deep-cultivation of Planctomycetes and their phenomic and genomic characterization uncovers novel biology.</title>
        <authorList>
            <person name="Wiegand S."/>
            <person name="Jogler M."/>
            <person name="Boedeker C."/>
            <person name="Pinto D."/>
            <person name="Vollmers J."/>
            <person name="Rivas-Marin E."/>
            <person name="Kohn T."/>
            <person name="Peeters S.H."/>
            <person name="Heuer A."/>
            <person name="Rast P."/>
            <person name="Oberbeckmann S."/>
            <person name="Bunk B."/>
            <person name="Jeske O."/>
            <person name="Meyerdierks A."/>
            <person name="Storesund J.E."/>
            <person name="Kallscheuer N."/>
            <person name="Luecker S."/>
            <person name="Lage O.M."/>
            <person name="Pohl T."/>
            <person name="Merkel B.J."/>
            <person name="Hornburger P."/>
            <person name="Mueller R.-W."/>
            <person name="Bruemmer F."/>
            <person name="Labrenz M."/>
            <person name="Spormann A.M."/>
            <person name="Op den Camp H."/>
            <person name="Overmann J."/>
            <person name="Amann R."/>
            <person name="Jetten M.S.M."/>
            <person name="Mascher T."/>
            <person name="Medema M.H."/>
            <person name="Devos D.P."/>
            <person name="Kaster A.-K."/>
            <person name="Ovreas L."/>
            <person name="Rohde M."/>
            <person name="Galperin M.Y."/>
            <person name="Jogler C."/>
        </authorList>
    </citation>
    <scope>NUCLEOTIDE SEQUENCE [LARGE SCALE GENOMIC DNA]</scope>
    <source>
        <strain evidence="2 3">K22_7</strain>
    </source>
</reference>
<sequence length="86" mass="9705">MHVTADQAAFPIRRAAFPGRRWHETYFDDLESPSYDVTNRSLSTGDGCRGATLKPDSPHNRIDGDRQINLMALANRDHDRYAESAT</sequence>
<evidence type="ECO:0000313" key="3">
    <source>
        <dbReference type="Proteomes" id="UP000318538"/>
    </source>
</evidence>
<dbReference type="Proteomes" id="UP000318538">
    <property type="component" value="Chromosome"/>
</dbReference>
<dbReference type="AlphaFoldDB" id="A0A517NA09"/>
<proteinExistence type="predicted"/>
<name>A0A517NA09_9BACT</name>
<evidence type="ECO:0000256" key="1">
    <source>
        <dbReference type="SAM" id="MobiDB-lite"/>
    </source>
</evidence>
<dbReference type="KEGG" id="rlc:K227x_23650"/>
<dbReference type="RefSeq" id="WP_145169532.1">
    <property type="nucleotide sequence ID" value="NZ_CP036525.1"/>
</dbReference>
<protein>
    <submittedName>
        <fullName evidence="2">Uncharacterized protein</fullName>
    </submittedName>
</protein>
<gene>
    <name evidence="2" type="ORF">K227x_23650</name>
</gene>
<accession>A0A517NA09</accession>
<evidence type="ECO:0000313" key="2">
    <source>
        <dbReference type="EMBL" id="QDT03979.1"/>
    </source>
</evidence>
<dbReference type="EMBL" id="CP036525">
    <property type="protein sequence ID" value="QDT03979.1"/>
    <property type="molecule type" value="Genomic_DNA"/>
</dbReference>
<keyword evidence="3" id="KW-1185">Reference proteome</keyword>
<organism evidence="2 3">
    <name type="scientific">Rubripirellula lacrimiformis</name>
    <dbReference type="NCBI Taxonomy" id="1930273"/>
    <lineage>
        <taxon>Bacteria</taxon>
        <taxon>Pseudomonadati</taxon>
        <taxon>Planctomycetota</taxon>
        <taxon>Planctomycetia</taxon>
        <taxon>Pirellulales</taxon>
        <taxon>Pirellulaceae</taxon>
        <taxon>Rubripirellula</taxon>
    </lineage>
</organism>